<dbReference type="CTD" id="8233047"/>
<feature type="region of interest" description="Disordered" evidence="8">
    <location>
        <begin position="227"/>
        <end position="287"/>
    </location>
</feature>
<evidence type="ECO:0000256" key="6">
    <source>
        <dbReference type="ARBA" id="ARBA00023136"/>
    </source>
</evidence>
<dbReference type="GO" id="GO:0005886">
    <property type="term" value="C:plasma membrane"/>
    <property type="evidence" value="ECO:0007669"/>
    <property type="project" value="TreeGrafter"/>
</dbReference>
<evidence type="ECO:0000313" key="11">
    <source>
        <dbReference type="EMBL" id="EEB18326.1"/>
    </source>
</evidence>
<dbReference type="PANTHER" id="PTHR11003">
    <property type="entry name" value="POTASSIUM CHANNEL, SUBFAMILY K"/>
    <property type="match status" value="1"/>
</dbReference>
<evidence type="ECO:0000256" key="9">
    <source>
        <dbReference type="SAM" id="Phobius"/>
    </source>
</evidence>
<sequence>MFKCYGHIAPKTHWGKVVTILYAILGIPLMLLCLSNIGDVMAHSFRFIYWRVCCYMCTRKPKRVPSRRGRSMRSTIRSSGGRYSGRYRSYKHPGMRTSTRSADSALGLSETITRSSYSDTECRYNDTELNGLRQPRSQPTRYSEAVATTHAGDIMAPPITNVSPTSSKKESKQQTQMVPDYERPEMYDPFYLGTPVLFNKYAIDRNESSKGRTFEKFEHNPHTLPRRHYQKQQHHHHHHRSLENAPYQVPPSYEVHNKKNLEIEKPDRLSPPSHVHTNRRGHTSSSPGIMSPMGFAVARHNYKSPRTNKIREDVGSDARYEHYDFDDYDYDANSSSQAAKIKPVPIWLCVFLVVSYIFGGAFLFSEWENWHFLDSAYFCFITLTTIGFGDFVPAQRVQKNAEISIALCSLYLLFGIALLAMSFNLVQEEVINNVKAVAKRLGVIKEDDDDEDDV</sequence>
<evidence type="ECO:0000256" key="5">
    <source>
        <dbReference type="ARBA" id="ARBA00023065"/>
    </source>
</evidence>
<organism>
    <name type="scientific">Pediculus humanus subsp. corporis</name>
    <name type="common">Body louse</name>
    <dbReference type="NCBI Taxonomy" id="121224"/>
    <lineage>
        <taxon>Eukaryota</taxon>
        <taxon>Metazoa</taxon>
        <taxon>Ecdysozoa</taxon>
        <taxon>Arthropoda</taxon>
        <taxon>Hexapoda</taxon>
        <taxon>Insecta</taxon>
        <taxon>Pterygota</taxon>
        <taxon>Neoptera</taxon>
        <taxon>Paraneoptera</taxon>
        <taxon>Psocodea</taxon>
        <taxon>Troctomorpha</taxon>
        <taxon>Phthiraptera</taxon>
        <taxon>Anoplura</taxon>
        <taxon>Pediculidae</taxon>
        <taxon>Pediculus</taxon>
    </lineage>
</organism>
<dbReference type="eggNOG" id="KOG1418">
    <property type="taxonomic scope" value="Eukaryota"/>
</dbReference>
<dbReference type="GeneID" id="8233047"/>
<keyword evidence="5" id="KW-0406">Ion transport</keyword>
<evidence type="ECO:0000256" key="4">
    <source>
        <dbReference type="ARBA" id="ARBA00022989"/>
    </source>
</evidence>
<dbReference type="Proteomes" id="UP000009046">
    <property type="component" value="Unassembled WGS sequence"/>
</dbReference>
<feature type="region of interest" description="Disordered" evidence="8">
    <location>
        <begin position="64"/>
        <end position="105"/>
    </location>
</feature>
<feature type="domain" description="Potassium channel" evidence="10">
    <location>
        <begin position="5"/>
        <end position="41"/>
    </location>
</feature>
<feature type="transmembrane region" description="Helical" evidence="9">
    <location>
        <begin position="370"/>
        <end position="392"/>
    </location>
</feature>
<gene>
    <name evidence="12" type="primary">8233047</name>
    <name evidence="11" type="ORF">Phum_PHUM509800</name>
</gene>
<feature type="transmembrane region" description="Helical" evidence="9">
    <location>
        <begin position="344"/>
        <end position="364"/>
    </location>
</feature>
<proteinExistence type="predicted"/>
<feature type="transmembrane region" description="Helical" evidence="9">
    <location>
        <begin position="20"/>
        <end position="42"/>
    </location>
</feature>
<protein>
    <recommendedName>
        <fullName evidence="10">Potassium channel domain-containing protein</fullName>
    </recommendedName>
</protein>
<evidence type="ECO:0000313" key="13">
    <source>
        <dbReference type="Proteomes" id="UP000009046"/>
    </source>
</evidence>
<feature type="transmembrane region" description="Helical" evidence="9">
    <location>
        <begin position="404"/>
        <end position="426"/>
    </location>
</feature>
<dbReference type="OMA" id="SWKVLTC"/>
<evidence type="ECO:0000256" key="8">
    <source>
        <dbReference type="SAM" id="MobiDB-lite"/>
    </source>
</evidence>
<dbReference type="InterPro" id="IPR013099">
    <property type="entry name" value="K_chnl_dom"/>
</dbReference>
<dbReference type="GO" id="GO:0022841">
    <property type="term" value="F:potassium ion leak channel activity"/>
    <property type="evidence" value="ECO:0007669"/>
    <property type="project" value="TreeGrafter"/>
</dbReference>
<dbReference type="PANTHER" id="PTHR11003:SF334">
    <property type="entry name" value="FI03418P"/>
    <property type="match status" value="1"/>
</dbReference>
<dbReference type="InParanoid" id="E0VY70"/>
<keyword evidence="7" id="KW-0407">Ion channel</keyword>
<evidence type="ECO:0000256" key="2">
    <source>
        <dbReference type="ARBA" id="ARBA00022448"/>
    </source>
</evidence>
<dbReference type="SUPFAM" id="SSF81324">
    <property type="entry name" value="Voltage-gated potassium channels"/>
    <property type="match status" value="2"/>
</dbReference>
<comment type="subcellular location">
    <subcellularLocation>
        <location evidence="1">Membrane</location>
        <topology evidence="1">Multi-pass membrane protein</topology>
    </subcellularLocation>
</comment>
<keyword evidence="4 9" id="KW-1133">Transmembrane helix</keyword>
<keyword evidence="6 9" id="KW-0472">Membrane</keyword>
<dbReference type="Gene3D" id="1.10.287.70">
    <property type="match status" value="2"/>
</dbReference>
<keyword evidence="3 9" id="KW-0812">Transmembrane</keyword>
<evidence type="ECO:0000259" key="10">
    <source>
        <dbReference type="Pfam" id="PF07885"/>
    </source>
</evidence>
<dbReference type="FunCoup" id="E0VY70">
    <property type="interactions" value="7"/>
</dbReference>
<feature type="compositionally biased region" description="Basic residues" evidence="8">
    <location>
        <begin position="227"/>
        <end position="240"/>
    </location>
</feature>
<dbReference type="AlphaFoldDB" id="E0VY70"/>
<feature type="compositionally biased region" description="Basic and acidic residues" evidence="8">
    <location>
        <begin position="255"/>
        <end position="268"/>
    </location>
</feature>
<reference evidence="11" key="1">
    <citation type="submission" date="2007-04" db="EMBL/GenBank/DDBJ databases">
        <title>Annotation of Pediculus humanus corporis strain USDA.</title>
        <authorList>
            <person name="Kirkness E."/>
            <person name="Hannick L."/>
            <person name="Hass B."/>
            <person name="Bruggner R."/>
            <person name="Lawson D."/>
            <person name="Bidwell S."/>
            <person name="Joardar V."/>
            <person name="Caler E."/>
            <person name="Walenz B."/>
            <person name="Inman J."/>
            <person name="Schobel S."/>
            <person name="Galinsky K."/>
            <person name="Amedeo P."/>
            <person name="Strausberg R."/>
        </authorList>
    </citation>
    <scope>NUCLEOTIDE SEQUENCE</scope>
    <source>
        <strain evidence="11">USDA</strain>
    </source>
</reference>
<evidence type="ECO:0000256" key="7">
    <source>
        <dbReference type="ARBA" id="ARBA00023303"/>
    </source>
</evidence>
<accession>E0VY70</accession>
<dbReference type="HOGENOM" id="CLU_022504_5_4_1"/>
<dbReference type="EnsemblMetazoa" id="PHUM509800-RA">
    <property type="protein sequence ID" value="PHUM509800-PA"/>
    <property type="gene ID" value="PHUM509800"/>
</dbReference>
<dbReference type="VEuPathDB" id="VectorBase:PHUM509800"/>
<dbReference type="EMBL" id="DS235844">
    <property type="protein sequence ID" value="EEB18326.1"/>
    <property type="molecule type" value="Genomic_DNA"/>
</dbReference>
<dbReference type="GO" id="GO:0015271">
    <property type="term" value="F:outward rectifier potassium channel activity"/>
    <property type="evidence" value="ECO:0007669"/>
    <property type="project" value="TreeGrafter"/>
</dbReference>
<feature type="compositionally biased region" description="Low complexity" evidence="8">
    <location>
        <begin position="77"/>
        <end position="87"/>
    </location>
</feature>
<reference evidence="12" key="3">
    <citation type="submission" date="2020-05" db="UniProtKB">
        <authorList>
            <consortium name="EnsemblMetazoa"/>
        </authorList>
    </citation>
    <scope>IDENTIFICATION</scope>
    <source>
        <strain evidence="12">USDA</strain>
    </source>
</reference>
<feature type="region of interest" description="Disordered" evidence="8">
    <location>
        <begin position="155"/>
        <end position="174"/>
    </location>
</feature>
<feature type="domain" description="Potassium channel" evidence="10">
    <location>
        <begin position="352"/>
        <end position="429"/>
    </location>
</feature>
<dbReference type="GO" id="GO:0030322">
    <property type="term" value="P:stabilization of membrane potential"/>
    <property type="evidence" value="ECO:0007669"/>
    <property type="project" value="TreeGrafter"/>
</dbReference>
<name>E0VY70_PEDHC</name>
<dbReference type="KEGG" id="phu:Phum_PHUM509800"/>
<keyword evidence="13" id="KW-1185">Reference proteome</keyword>
<dbReference type="OrthoDB" id="297496at2759"/>
<keyword evidence="2" id="KW-0813">Transport</keyword>
<evidence type="ECO:0000256" key="1">
    <source>
        <dbReference type="ARBA" id="ARBA00004141"/>
    </source>
</evidence>
<evidence type="ECO:0000256" key="3">
    <source>
        <dbReference type="ARBA" id="ARBA00022692"/>
    </source>
</evidence>
<dbReference type="EMBL" id="AAZO01006203">
    <property type="status" value="NOT_ANNOTATED_CDS"/>
    <property type="molecule type" value="Genomic_DNA"/>
</dbReference>
<dbReference type="RefSeq" id="XP_002431064.1">
    <property type="nucleotide sequence ID" value="XM_002431019.1"/>
</dbReference>
<reference evidence="11" key="2">
    <citation type="submission" date="2007-04" db="EMBL/GenBank/DDBJ databases">
        <title>The genome of the human body louse.</title>
        <authorList>
            <consortium name="The Human Body Louse Genome Consortium"/>
            <person name="Kirkness E."/>
            <person name="Walenz B."/>
            <person name="Hass B."/>
            <person name="Bruggner R."/>
            <person name="Strausberg R."/>
        </authorList>
    </citation>
    <scope>NUCLEOTIDE SEQUENCE</scope>
    <source>
        <strain evidence="11">USDA</strain>
    </source>
</reference>
<dbReference type="Pfam" id="PF07885">
    <property type="entry name" value="Ion_trans_2"/>
    <property type="match status" value="2"/>
</dbReference>
<evidence type="ECO:0000313" key="12">
    <source>
        <dbReference type="EnsemblMetazoa" id="PHUM509800-PA"/>
    </source>
</evidence>
<dbReference type="InterPro" id="IPR003280">
    <property type="entry name" value="2pore_dom_K_chnl"/>
</dbReference>